<dbReference type="EMBL" id="GGEC01066044">
    <property type="protein sequence ID" value="MBX46528.1"/>
    <property type="molecule type" value="Transcribed_RNA"/>
</dbReference>
<sequence>MGICKVHCQNGDNKLIDSSSVGGCFDHKALFLFMSYHCPKVGIITLQIAGSAICICTLHS</sequence>
<dbReference type="AlphaFoldDB" id="A0A2P2NVJ5"/>
<name>A0A2P2NVJ5_RHIMU</name>
<evidence type="ECO:0000313" key="1">
    <source>
        <dbReference type="EMBL" id="MBX46528.1"/>
    </source>
</evidence>
<accession>A0A2P2NVJ5</accession>
<organism evidence="1">
    <name type="scientific">Rhizophora mucronata</name>
    <name type="common">Asiatic mangrove</name>
    <dbReference type="NCBI Taxonomy" id="61149"/>
    <lineage>
        <taxon>Eukaryota</taxon>
        <taxon>Viridiplantae</taxon>
        <taxon>Streptophyta</taxon>
        <taxon>Embryophyta</taxon>
        <taxon>Tracheophyta</taxon>
        <taxon>Spermatophyta</taxon>
        <taxon>Magnoliopsida</taxon>
        <taxon>eudicotyledons</taxon>
        <taxon>Gunneridae</taxon>
        <taxon>Pentapetalae</taxon>
        <taxon>rosids</taxon>
        <taxon>fabids</taxon>
        <taxon>Malpighiales</taxon>
        <taxon>Rhizophoraceae</taxon>
        <taxon>Rhizophora</taxon>
    </lineage>
</organism>
<protein>
    <submittedName>
        <fullName evidence="1">Uncharacterized protein</fullName>
    </submittedName>
</protein>
<proteinExistence type="predicted"/>
<reference evidence="1" key="1">
    <citation type="submission" date="2018-02" db="EMBL/GenBank/DDBJ databases">
        <title>Rhizophora mucronata_Transcriptome.</title>
        <authorList>
            <person name="Meera S.P."/>
            <person name="Sreeshan A."/>
            <person name="Augustine A."/>
        </authorList>
    </citation>
    <scope>NUCLEOTIDE SEQUENCE</scope>
    <source>
        <tissue evidence="1">Leaf</tissue>
    </source>
</reference>